<dbReference type="Pfam" id="PF03366">
    <property type="entry name" value="YEATS"/>
    <property type="match status" value="1"/>
</dbReference>
<dbReference type="GO" id="GO:0006355">
    <property type="term" value="P:regulation of DNA-templated transcription"/>
    <property type="evidence" value="ECO:0007669"/>
    <property type="project" value="InterPro"/>
</dbReference>
<dbReference type="AlphaFoldDB" id="A0AAD2D3L0"/>
<organism evidence="4 5">
    <name type="scientific">Euplotes crassus</name>
    <dbReference type="NCBI Taxonomy" id="5936"/>
    <lineage>
        <taxon>Eukaryota</taxon>
        <taxon>Sar</taxon>
        <taxon>Alveolata</taxon>
        <taxon>Ciliophora</taxon>
        <taxon>Intramacronucleata</taxon>
        <taxon>Spirotrichea</taxon>
        <taxon>Hypotrichia</taxon>
        <taxon>Euplotida</taxon>
        <taxon>Euplotidae</taxon>
        <taxon>Moneuplotes</taxon>
    </lineage>
</organism>
<keyword evidence="5" id="KW-1185">Reference proteome</keyword>
<evidence type="ECO:0000256" key="1">
    <source>
        <dbReference type="ARBA" id="ARBA00023242"/>
    </source>
</evidence>
<feature type="domain" description="YEATS" evidence="3">
    <location>
        <begin position="42"/>
        <end position="193"/>
    </location>
</feature>
<dbReference type="Gene3D" id="2.60.40.1970">
    <property type="entry name" value="YEATS domain"/>
    <property type="match status" value="1"/>
</dbReference>
<protein>
    <recommendedName>
        <fullName evidence="3">YEATS domain-containing protein</fullName>
    </recommendedName>
</protein>
<dbReference type="InterPro" id="IPR005033">
    <property type="entry name" value="YEATS"/>
</dbReference>
<comment type="caution">
    <text evidence="4">The sequence shown here is derived from an EMBL/GenBank/DDBJ whole genome shotgun (WGS) entry which is preliminary data.</text>
</comment>
<comment type="subcellular location">
    <subcellularLocation>
        <location evidence="2">Nucleus</location>
    </subcellularLocation>
</comment>
<proteinExistence type="predicted"/>
<dbReference type="EMBL" id="CAMPGE010021620">
    <property type="protein sequence ID" value="CAI2379759.1"/>
    <property type="molecule type" value="Genomic_DNA"/>
</dbReference>
<evidence type="ECO:0000256" key="2">
    <source>
        <dbReference type="PROSITE-ProRule" id="PRU00376"/>
    </source>
</evidence>
<dbReference type="InterPro" id="IPR055129">
    <property type="entry name" value="YEATS_dom"/>
</dbReference>
<evidence type="ECO:0000313" key="5">
    <source>
        <dbReference type="Proteomes" id="UP001295684"/>
    </source>
</evidence>
<accession>A0AAD2D3L0</accession>
<dbReference type="Proteomes" id="UP001295684">
    <property type="component" value="Unassembled WGS sequence"/>
</dbReference>
<dbReference type="InterPro" id="IPR038704">
    <property type="entry name" value="YEAST_sf"/>
</dbReference>
<dbReference type="PROSITE" id="PS51037">
    <property type="entry name" value="YEATS"/>
    <property type="match status" value="1"/>
</dbReference>
<keyword evidence="1 2" id="KW-0539">Nucleus</keyword>
<evidence type="ECO:0000313" key="4">
    <source>
        <dbReference type="EMBL" id="CAI2379759.1"/>
    </source>
</evidence>
<dbReference type="PANTHER" id="PTHR23195">
    <property type="entry name" value="YEATS DOMAIN"/>
    <property type="match status" value="1"/>
</dbReference>
<evidence type="ECO:0000259" key="3">
    <source>
        <dbReference type="PROSITE" id="PS51037"/>
    </source>
</evidence>
<sequence>MCRTVLAGHFVPKVQNEVWDEIKELFPEEVKERIKVVNEIKKKNANMVKITVKYGNTHKLLKKFHTLKSGNANKHRWSCYVRIDDRNIQSEKLIKSVEFELDETFPTNLITRKSAPYEFQMTGWGVFDIPIKITWQHWLKMGPTEVTYPLSFEGTGRQRSFIIKIPKDALAKNTDAKGKLTAIERLIRKRKAI</sequence>
<name>A0AAD2D3L0_EUPCR</name>
<gene>
    <name evidence="4" type="ORF">ECRASSUSDP1_LOCUS21174</name>
</gene>
<reference evidence="4" key="1">
    <citation type="submission" date="2023-07" db="EMBL/GenBank/DDBJ databases">
        <authorList>
            <consortium name="AG Swart"/>
            <person name="Singh M."/>
            <person name="Singh A."/>
            <person name="Seah K."/>
            <person name="Emmerich C."/>
        </authorList>
    </citation>
    <scope>NUCLEOTIDE SEQUENCE</scope>
    <source>
        <strain evidence="4">DP1</strain>
    </source>
</reference>
<dbReference type="GO" id="GO:0005634">
    <property type="term" value="C:nucleus"/>
    <property type="evidence" value="ECO:0007669"/>
    <property type="project" value="UniProtKB-SubCell"/>
</dbReference>